<gene>
    <name evidence="2" type="ORF">SI65_07238</name>
</gene>
<dbReference type="VEuPathDB" id="FungiDB:SI65_07238"/>
<proteinExistence type="predicted"/>
<dbReference type="Proteomes" id="UP000094569">
    <property type="component" value="Unassembled WGS sequence"/>
</dbReference>
<feature type="domain" description="DUF6603" evidence="1">
    <location>
        <begin position="137"/>
        <end position="304"/>
    </location>
</feature>
<evidence type="ECO:0000313" key="3">
    <source>
        <dbReference type="Proteomes" id="UP000094569"/>
    </source>
</evidence>
<organism evidence="2 3">
    <name type="scientific">Aspergillus cristatus</name>
    <name type="common">Chinese Fuzhuan brick tea-fermentation fungus</name>
    <name type="synonym">Eurotium cristatum</name>
    <dbReference type="NCBI Taxonomy" id="573508"/>
    <lineage>
        <taxon>Eukaryota</taxon>
        <taxon>Fungi</taxon>
        <taxon>Dikarya</taxon>
        <taxon>Ascomycota</taxon>
        <taxon>Pezizomycotina</taxon>
        <taxon>Eurotiomycetes</taxon>
        <taxon>Eurotiomycetidae</taxon>
        <taxon>Eurotiales</taxon>
        <taxon>Aspergillaceae</taxon>
        <taxon>Aspergillus</taxon>
        <taxon>Aspergillus subgen. Aspergillus</taxon>
    </lineage>
</organism>
<dbReference type="OrthoDB" id="5352492at2759"/>
<keyword evidence="3" id="KW-1185">Reference proteome</keyword>
<dbReference type="InterPro" id="IPR046538">
    <property type="entry name" value="DUF6603"/>
</dbReference>
<evidence type="ECO:0000259" key="1">
    <source>
        <dbReference type="Pfam" id="PF20248"/>
    </source>
</evidence>
<protein>
    <recommendedName>
        <fullName evidence="1">DUF6603 domain-containing protein</fullName>
    </recommendedName>
</protein>
<comment type="caution">
    <text evidence="2">The sequence shown here is derived from an EMBL/GenBank/DDBJ whole genome shotgun (WGS) entry which is preliminary data.</text>
</comment>
<dbReference type="EMBL" id="JXNT01000008">
    <property type="protein sequence ID" value="ODM17563.1"/>
    <property type="molecule type" value="Genomic_DNA"/>
</dbReference>
<evidence type="ECO:0000313" key="2">
    <source>
        <dbReference type="EMBL" id="ODM17563.1"/>
    </source>
</evidence>
<reference evidence="2 3" key="1">
    <citation type="journal article" date="2016" name="BMC Genomics">
        <title>Comparative genomic and transcriptomic analyses of the Fuzhuan brick tea-fermentation fungus Aspergillus cristatus.</title>
        <authorList>
            <person name="Ge Y."/>
            <person name="Wang Y."/>
            <person name="Liu Y."/>
            <person name="Tan Y."/>
            <person name="Ren X."/>
            <person name="Zhang X."/>
            <person name="Hyde K.D."/>
            <person name="Liu Y."/>
            <person name="Liu Z."/>
        </authorList>
    </citation>
    <scope>NUCLEOTIDE SEQUENCE [LARGE SCALE GENOMIC DNA]</scope>
    <source>
        <strain evidence="2 3">GZAAS20.1005</strain>
    </source>
</reference>
<dbReference type="STRING" id="573508.A0A1E3B9B1"/>
<dbReference type="AlphaFoldDB" id="A0A1E3B9B1"/>
<name>A0A1E3B9B1_ASPCR</name>
<accession>A0A1E3B9B1</accession>
<dbReference type="Pfam" id="PF20248">
    <property type="entry name" value="DUF6603"/>
    <property type="match status" value="1"/>
</dbReference>
<sequence length="323" mass="35782">MSDPLLVPIQLDAFVLNPAVCSKPNDNGARICPITQPNYAFLRFEDFVAESDVQPHADLHNATPASPNSRMTDLGTLPGTHRQNRHGVYVHWTLPRAYRARVSSTDSVSDEQRNEERLRRGLDVQAALNLPSRCERELSPTSFILHSDCHLTGGFGLYCWFDGPHADKSQVGNFVFTIGGYHQAFEVPVGCPHPPPLQISWSYGAAISITGKAHFAITPKACMGSCELHLTFKVGPIGAWFDATADFLMNYRPFYFTADMHVSVGVSYTVDAWVVQSTISAEIGVCLTLWGPLMADRVHVDFTSTLVTARLTQRLLLSWNFTN</sequence>